<dbReference type="EMBL" id="JAGTTL010000018">
    <property type="protein sequence ID" value="KAK6309456.1"/>
    <property type="molecule type" value="Genomic_DNA"/>
</dbReference>
<evidence type="ECO:0000313" key="6">
    <source>
        <dbReference type="Proteomes" id="UP001356427"/>
    </source>
</evidence>
<protein>
    <recommendedName>
        <fullName evidence="4">SH2 domain-containing protein</fullName>
    </recommendedName>
</protein>
<reference evidence="5 6" key="1">
    <citation type="submission" date="2021-04" db="EMBL/GenBank/DDBJ databases">
        <authorList>
            <person name="De Guttry C."/>
            <person name="Zahm M."/>
            <person name="Klopp C."/>
            <person name="Cabau C."/>
            <person name="Louis A."/>
            <person name="Berthelot C."/>
            <person name="Parey E."/>
            <person name="Roest Crollius H."/>
            <person name="Montfort J."/>
            <person name="Robinson-Rechavi M."/>
            <person name="Bucao C."/>
            <person name="Bouchez O."/>
            <person name="Gislard M."/>
            <person name="Lluch J."/>
            <person name="Milhes M."/>
            <person name="Lampietro C."/>
            <person name="Lopez Roques C."/>
            <person name="Donnadieu C."/>
            <person name="Braasch I."/>
            <person name="Desvignes T."/>
            <person name="Postlethwait J."/>
            <person name="Bobe J."/>
            <person name="Wedekind C."/>
            <person name="Guiguen Y."/>
        </authorList>
    </citation>
    <scope>NUCLEOTIDE SEQUENCE [LARGE SCALE GENOMIC DNA]</scope>
    <source>
        <strain evidence="5">Cs_M1</strain>
        <tissue evidence="5">Blood</tissue>
    </source>
</reference>
<organism evidence="5 6">
    <name type="scientific">Coregonus suidteri</name>
    <dbReference type="NCBI Taxonomy" id="861788"/>
    <lineage>
        <taxon>Eukaryota</taxon>
        <taxon>Metazoa</taxon>
        <taxon>Chordata</taxon>
        <taxon>Craniata</taxon>
        <taxon>Vertebrata</taxon>
        <taxon>Euteleostomi</taxon>
        <taxon>Actinopterygii</taxon>
        <taxon>Neopterygii</taxon>
        <taxon>Teleostei</taxon>
        <taxon>Protacanthopterygii</taxon>
        <taxon>Salmoniformes</taxon>
        <taxon>Salmonidae</taxon>
        <taxon>Coregoninae</taxon>
        <taxon>Coregonus</taxon>
    </lineage>
</organism>
<feature type="compositionally biased region" description="Polar residues" evidence="3">
    <location>
        <begin position="1"/>
        <end position="15"/>
    </location>
</feature>
<evidence type="ECO:0000259" key="4">
    <source>
        <dbReference type="PROSITE" id="PS50001"/>
    </source>
</evidence>
<feature type="domain" description="SH2" evidence="4">
    <location>
        <begin position="51"/>
        <end position="142"/>
    </location>
</feature>
<dbReference type="SMART" id="SM00252">
    <property type="entry name" value="SH2"/>
    <property type="match status" value="1"/>
</dbReference>
<dbReference type="PANTHER" id="PTHR14388">
    <property type="entry name" value="T CELL-SPECIFIC ADAPTER PROTEIN TSAD"/>
    <property type="match status" value="1"/>
</dbReference>
<dbReference type="InterPro" id="IPR036860">
    <property type="entry name" value="SH2_dom_sf"/>
</dbReference>
<dbReference type="PANTHER" id="PTHR14388:SF6">
    <property type="entry name" value="SH2 DOMAIN-CONTAINING PROTEIN 7"/>
    <property type="match status" value="1"/>
</dbReference>
<dbReference type="PROSITE" id="PS50001">
    <property type="entry name" value="SH2"/>
    <property type="match status" value="1"/>
</dbReference>
<dbReference type="Proteomes" id="UP001356427">
    <property type="component" value="Unassembled WGS sequence"/>
</dbReference>
<dbReference type="AlphaFoldDB" id="A0AAN8QSE3"/>
<comment type="caution">
    <text evidence="5">The sequence shown here is derived from an EMBL/GenBank/DDBJ whole genome shotgun (WGS) entry which is preliminary data.</text>
</comment>
<dbReference type="SUPFAM" id="SSF55550">
    <property type="entry name" value="SH2 domain"/>
    <property type="match status" value="1"/>
</dbReference>
<dbReference type="PRINTS" id="PR00401">
    <property type="entry name" value="SH2DOMAIN"/>
</dbReference>
<keyword evidence="1 2" id="KW-0727">SH2 domain</keyword>
<gene>
    <name evidence="5" type="ORF">J4Q44_G00209190</name>
</gene>
<feature type="region of interest" description="Disordered" evidence="3">
    <location>
        <begin position="1"/>
        <end position="21"/>
    </location>
</feature>
<evidence type="ECO:0000256" key="1">
    <source>
        <dbReference type="ARBA" id="ARBA00022999"/>
    </source>
</evidence>
<dbReference type="FunFam" id="3.30.505.10:FF:000059">
    <property type="entry name" value="hematopoietic SH2 domain-containing protein"/>
    <property type="match status" value="1"/>
</dbReference>
<proteinExistence type="predicted"/>
<sequence length="202" mass="23091">MDQSQPAGESQQDQGTEGRLGTGFRQRKMVLKWFMETQAHLILHEGNVPSWFEGFINRRDAEETLRDKELGCFLIRLSDKAMGYILSYRGRDRCRHFVINQSKSGQFIVSGDTEEHETLRDLIEHYKTSPIEPFREYLTCSCVESSRGEVYDIIKVNPRQKPVGKQLDPVSVPGTWETAALLHCLIPGKQLDPTLSQPCYTA</sequence>
<dbReference type="InterPro" id="IPR000980">
    <property type="entry name" value="SH2"/>
</dbReference>
<evidence type="ECO:0000256" key="2">
    <source>
        <dbReference type="PROSITE-ProRule" id="PRU00191"/>
    </source>
</evidence>
<keyword evidence="6" id="KW-1185">Reference proteome</keyword>
<accession>A0AAN8QSE3</accession>
<dbReference type="Gene3D" id="3.30.505.10">
    <property type="entry name" value="SH2 domain"/>
    <property type="match status" value="1"/>
</dbReference>
<dbReference type="GO" id="GO:0005737">
    <property type="term" value="C:cytoplasm"/>
    <property type="evidence" value="ECO:0007669"/>
    <property type="project" value="TreeGrafter"/>
</dbReference>
<evidence type="ECO:0000256" key="3">
    <source>
        <dbReference type="SAM" id="MobiDB-lite"/>
    </source>
</evidence>
<evidence type="ECO:0000313" key="5">
    <source>
        <dbReference type="EMBL" id="KAK6309456.1"/>
    </source>
</evidence>
<name>A0AAN8QSE3_9TELE</name>
<dbReference type="Pfam" id="PF00017">
    <property type="entry name" value="SH2"/>
    <property type="match status" value="1"/>
</dbReference>